<dbReference type="Gene3D" id="3.30.700.10">
    <property type="entry name" value="Glycoprotein, Type 4 Pilin"/>
    <property type="match status" value="1"/>
</dbReference>
<dbReference type="Pfam" id="PF07963">
    <property type="entry name" value="N_methyl"/>
    <property type="match status" value="1"/>
</dbReference>
<keyword evidence="1" id="KW-1133">Transmembrane helix</keyword>
<dbReference type="KEGG" id="smam:Mal15_32050"/>
<proteinExistence type="predicted"/>
<dbReference type="InterPro" id="IPR012902">
    <property type="entry name" value="N_methyl_site"/>
</dbReference>
<dbReference type="InterPro" id="IPR045584">
    <property type="entry name" value="Pilin-like"/>
</dbReference>
<feature type="transmembrane region" description="Helical" evidence="1">
    <location>
        <begin position="61"/>
        <end position="84"/>
    </location>
</feature>
<dbReference type="AlphaFoldDB" id="A0A5B9MHU2"/>
<evidence type="ECO:0000313" key="4">
    <source>
        <dbReference type="Proteomes" id="UP000321353"/>
    </source>
</evidence>
<dbReference type="EMBL" id="CP036264">
    <property type="protein sequence ID" value="QEF99145.1"/>
    <property type="molecule type" value="Genomic_DNA"/>
</dbReference>
<dbReference type="InterPro" id="IPR011453">
    <property type="entry name" value="DUF1559"/>
</dbReference>
<dbReference type="NCBIfam" id="TIGR02532">
    <property type="entry name" value="IV_pilin_GFxxxE"/>
    <property type="match status" value="1"/>
</dbReference>
<name>A0A5B9MHU2_9BACT</name>
<gene>
    <name evidence="3" type="ORF">Mal15_32050</name>
</gene>
<keyword evidence="4" id="KW-1185">Reference proteome</keyword>
<dbReference type="NCBIfam" id="TIGR04294">
    <property type="entry name" value="pre_pil_HX9DG"/>
    <property type="match status" value="1"/>
</dbReference>
<protein>
    <recommendedName>
        <fullName evidence="2">DUF1559 domain-containing protein</fullName>
    </recommendedName>
</protein>
<dbReference type="Proteomes" id="UP000321353">
    <property type="component" value="Chromosome"/>
</dbReference>
<keyword evidence="1" id="KW-0812">Transmembrane</keyword>
<evidence type="ECO:0000313" key="3">
    <source>
        <dbReference type="EMBL" id="QEF99145.1"/>
    </source>
</evidence>
<evidence type="ECO:0000259" key="2">
    <source>
        <dbReference type="Pfam" id="PF07596"/>
    </source>
</evidence>
<dbReference type="Pfam" id="PF07596">
    <property type="entry name" value="SBP_bac_10"/>
    <property type="match status" value="1"/>
</dbReference>
<accession>A0A5B9MHU2</accession>
<sequence length="407" mass="44649">MSPLRYTESPCTSIVLIPRSNVATFARRWIPCNVHTLASIATSKCRPLTCRHRPTRLRHAFTLVELLVVIAIIGILVGLLLPAVQAAREAARRMQCSNNLKQITLAMHNYESAFRKLPANYTNGSSTAGNFSVFAQMAPHYEQGNMLDMIHFDRPLHVGCCPGQLVAPHDDAAASAIATLACPSENFDRTFFVTSLSGRGPTQTYSGTNYAMNSGTGVGTLYDTRVATDGVLWINAKIGFEAVLDGLSHTAAFSEHLLGVPEQSPAEPTVDVMRRRTMMNVRCDFISRSMPPTEPGMRGYVLPQDPRELETDTRASGLHRGWSGQRGAGWINGREYWTSYTHYHPPQSGIPDMQSCGWGVFGARSNHPGGVHVARCDGSVDFINESIQLDVWRALGTRNGQEVSPSF</sequence>
<evidence type="ECO:0000256" key="1">
    <source>
        <dbReference type="SAM" id="Phobius"/>
    </source>
</evidence>
<dbReference type="PANTHER" id="PTHR30093">
    <property type="entry name" value="GENERAL SECRETION PATHWAY PROTEIN G"/>
    <property type="match status" value="1"/>
</dbReference>
<organism evidence="3 4">
    <name type="scientific">Stieleria maiorica</name>
    <dbReference type="NCBI Taxonomy" id="2795974"/>
    <lineage>
        <taxon>Bacteria</taxon>
        <taxon>Pseudomonadati</taxon>
        <taxon>Planctomycetota</taxon>
        <taxon>Planctomycetia</taxon>
        <taxon>Pirellulales</taxon>
        <taxon>Pirellulaceae</taxon>
        <taxon>Stieleria</taxon>
    </lineage>
</organism>
<dbReference type="InterPro" id="IPR027558">
    <property type="entry name" value="Pre_pil_HX9DG_C"/>
</dbReference>
<dbReference type="SUPFAM" id="SSF54523">
    <property type="entry name" value="Pili subunits"/>
    <property type="match status" value="1"/>
</dbReference>
<keyword evidence="1" id="KW-0472">Membrane</keyword>
<feature type="domain" description="DUF1559" evidence="2">
    <location>
        <begin position="85"/>
        <end position="389"/>
    </location>
</feature>
<dbReference type="PANTHER" id="PTHR30093:SF2">
    <property type="entry name" value="TYPE II SECRETION SYSTEM PROTEIN H"/>
    <property type="match status" value="1"/>
</dbReference>
<reference evidence="3 4" key="1">
    <citation type="submission" date="2019-02" db="EMBL/GenBank/DDBJ databases">
        <title>Planctomycetal bacteria perform biofilm scaping via a novel small molecule.</title>
        <authorList>
            <person name="Jeske O."/>
            <person name="Boedeker C."/>
            <person name="Wiegand S."/>
            <person name="Breitling P."/>
            <person name="Kallscheuer N."/>
            <person name="Jogler M."/>
            <person name="Rohde M."/>
            <person name="Petersen J."/>
            <person name="Medema M.H."/>
            <person name="Surup F."/>
            <person name="Jogler C."/>
        </authorList>
    </citation>
    <scope>NUCLEOTIDE SEQUENCE [LARGE SCALE GENOMIC DNA]</scope>
    <source>
        <strain evidence="3 4">Mal15</strain>
    </source>
</reference>